<evidence type="ECO:0000256" key="2">
    <source>
        <dbReference type="ARBA" id="ARBA00008834"/>
    </source>
</evidence>
<dbReference type="Proteomes" id="UP000214365">
    <property type="component" value="Unassembled WGS sequence"/>
</dbReference>
<dbReference type="RefSeq" id="XP_020121028.1">
    <property type="nucleotide sequence ID" value="XM_020265910.1"/>
</dbReference>
<dbReference type="GO" id="GO:0045490">
    <property type="term" value="P:pectin catabolic process"/>
    <property type="evidence" value="ECO:0007669"/>
    <property type="project" value="TreeGrafter"/>
</dbReference>
<keyword evidence="5 14" id="KW-0732">Signal</keyword>
<protein>
    <recommendedName>
        <fullName evidence="3">endo-polygalacturonase</fullName>
        <ecNumber evidence="3">3.2.1.15</ecNumber>
    </recommendedName>
</protein>
<dbReference type="Pfam" id="PF00295">
    <property type="entry name" value="Glyco_hydro_28"/>
    <property type="match status" value="1"/>
</dbReference>
<evidence type="ECO:0000256" key="14">
    <source>
        <dbReference type="SAM" id="SignalP"/>
    </source>
</evidence>
<dbReference type="InterPro" id="IPR000743">
    <property type="entry name" value="Glyco_hydro_28"/>
</dbReference>
<accession>A0A225B4Q1</accession>
<dbReference type="GeneID" id="31002879"/>
<dbReference type="PROSITE" id="PS00502">
    <property type="entry name" value="POLYGALACTURONASE"/>
    <property type="match status" value="1"/>
</dbReference>
<keyword evidence="10" id="KW-0961">Cell wall biogenesis/degradation</keyword>
<proteinExistence type="inferred from homology"/>
<comment type="similarity">
    <text evidence="2 13">Belongs to the glycosyl hydrolase 28 family.</text>
</comment>
<evidence type="ECO:0000256" key="5">
    <source>
        <dbReference type="ARBA" id="ARBA00022729"/>
    </source>
</evidence>
<dbReference type="PANTHER" id="PTHR31884:SF1">
    <property type="entry name" value="POLYGALACTURONASE"/>
    <property type="match status" value="1"/>
</dbReference>
<evidence type="ECO:0000256" key="3">
    <source>
        <dbReference type="ARBA" id="ARBA00012736"/>
    </source>
</evidence>
<dbReference type="InterPro" id="IPR006626">
    <property type="entry name" value="PbH1"/>
</dbReference>
<keyword evidence="4" id="KW-0964">Secreted</keyword>
<dbReference type="EMBL" id="LFMY01000004">
    <property type="protein sequence ID" value="OKL60907.1"/>
    <property type="molecule type" value="Genomic_DNA"/>
</dbReference>
<evidence type="ECO:0000256" key="9">
    <source>
        <dbReference type="ARBA" id="ARBA00023295"/>
    </source>
</evidence>
<dbReference type="SUPFAM" id="SSF51126">
    <property type="entry name" value="Pectin lyase-like"/>
    <property type="match status" value="1"/>
</dbReference>
<dbReference type="GO" id="GO:0005576">
    <property type="term" value="C:extracellular region"/>
    <property type="evidence" value="ECO:0007669"/>
    <property type="project" value="UniProtKB-SubCell"/>
</dbReference>
<keyword evidence="16" id="KW-1185">Reference proteome</keyword>
<dbReference type="SMART" id="SM00710">
    <property type="entry name" value="PbH1"/>
    <property type="match status" value="7"/>
</dbReference>
<keyword evidence="8" id="KW-1015">Disulfide bond</keyword>
<evidence type="ECO:0000256" key="12">
    <source>
        <dbReference type="PROSITE-ProRule" id="PRU10052"/>
    </source>
</evidence>
<evidence type="ECO:0000256" key="11">
    <source>
        <dbReference type="ARBA" id="ARBA00034074"/>
    </source>
</evidence>
<dbReference type="EC" id="3.2.1.15" evidence="3"/>
<dbReference type="InterPro" id="IPR012334">
    <property type="entry name" value="Pectin_lyas_fold"/>
</dbReference>
<evidence type="ECO:0000256" key="8">
    <source>
        <dbReference type="ARBA" id="ARBA00023157"/>
    </source>
</evidence>
<feature type="chain" id="PRO_5012217542" description="endo-polygalacturonase" evidence="14">
    <location>
        <begin position="20"/>
        <end position="400"/>
    </location>
</feature>
<feature type="active site" evidence="12">
    <location>
        <position position="238"/>
    </location>
</feature>
<dbReference type="AlphaFoldDB" id="A0A225B4Q1"/>
<organism evidence="15 16">
    <name type="scientific">Talaromyces atroroseus</name>
    <dbReference type="NCBI Taxonomy" id="1441469"/>
    <lineage>
        <taxon>Eukaryota</taxon>
        <taxon>Fungi</taxon>
        <taxon>Dikarya</taxon>
        <taxon>Ascomycota</taxon>
        <taxon>Pezizomycotina</taxon>
        <taxon>Eurotiomycetes</taxon>
        <taxon>Eurotiomycetidae</taxon>
        <taxon>Eurotiales</taxon>
        <taxon>Trichocomaceae</taxon>
        <taxon>Talaromyces</taxon>
        <taxon>Talaromyces sect. Trachyspermi</taxon>
    </lineage>
</organism>
<dbReference type="GO" id="GO:0004650">
    <property type="term" value="F:polygalacturonase activity"/>
    <property type="evidence" value="ECO:0007669"/>
    <property type="project" value="UniProtKB-EC"/>
</dbReference>
<keyword evidence="6" id="KW-0677">Repeat</keyword>
<name>A0A225B4Q1_TALAT</name>
<comment type="subcellular location">
    <subcellularLocation>
        <location evidence="1">Secreted</location>
    </subcellularLocation>
</comment>
<evidence type="ECO:0000256" key="7">
    <source>
        <dbReference type="ARBA" id="ARBA00022801"/>
    </source>
</evidence>
<gene>
    <name evidence="15" type="ORF">UA08_03124</name>
</gene>
<evidence type="ECO:0000256" key="10">
    <source>
        <dbReference type="ARBA" id="ARBA00023316"/>
    </source>
</evidence>
<dbReference type="InterPro" id="IPR011050">
    <property type="entry name" value="Pectin_lyase_fold/virulence"/>
</dbReference>
<evidence type="ECO:0000256" key="4">
    <source>
        <dbReference type="ARBA" id="ARBA00022525"/>
    </source>
</evidence>
<dbReference type="GO" id="GO:0071555">
    <property type="term" value="P:cell wall organization"/>
    <property type="evidence" value="ECO:0007669"/>
    <property type="project" value="UniProtKB-KW"/>
</dbReference>
<keyword evidence="9 13" id="KW-0326">Glycosidase</keyword>
<comment type="caution">
    <text evidence="15">The sequence shown here is derived from an EMBL/GenBank/DDBJ whole genome shotgun (WGS) entry which is preliminary data.</text>
</comment>
<keyword evidence="7 13" id="KW-0378">Hydrolase</keyword>
<reference evidence="15 16" key="1">
    <citation type="submission" date="2015-06" db="EMBL/GenBank/DDBJ databases">
        <title>Talaromyces atroroseus IBT 11181 draft genome.</title>
        <authorList>
            <person name="Rasmussen K.B."/>
            <person name="Rasmussen S."/>
            <person name="Petersen B."/>
            <person name="Sicheritz-Ponten T."/>
            <person name="Mortensen U.H."/>
            <person name="Thrane U."/>
        </authorList>
    </citation>
    <scope>NUCLEOTIDE SEQUENCE [LARGE SCALE GENOMIC DNA]</scope>
    <source>
        <strain evidence="15 16">IBT 11181</strain>
    </source>
</reference>
<dbReference type="Gene3D" id="2.160.20.10">
    <property type="entry name" value="Single-stranded right-handed beta-helix, Pectin lyase-like"/>
    <property type="match status" value="1"/>
</dbReference>
<evidence type="ECO:0000313" key="15">
    <source>
        <dbReference type="EMBL" id="OKL60907.1"/>
    </source>
</evidence>
<dbReference type="PANTHER" id="PTHR31884">
    <property type="entry name" value="POLYGALACTURONASE"/>
    <property type="match status" value="1"/>
</dbReference>
<sequence>MVKLFEHAVLAALAACAMAKHIAEPAVTAPPSLQKRATSCTFSGSQGASSASVSQKSCSTIILSDVAVPSGVTLDLSDLPDETTVIFEGETTWGYEEWDGPLLQISGTGITIEGASGAYLNGNGALWWDGEGSNGGKTKPKFFYAHDLTDSTITNLHIQNTPVQAVSIDNADGLTITDMTIDDSDGDSEGGANTDGFDIGSSTNVIITGANVYNQDDCIAINSGTEITVENSVCSGGHGLSIGSVGGRDDNTVDTVTFNNNEVKSSVNGKATSSNLSNQGLFLMLLNTGIRIKATEGDTGSIKGVTYSEITLEDISKYGILIEQNYDGGDLKGDPTSGIPITDLTIENISGTDAVDSDGYNIVIVCGSDACSDWTWSDVNISGGKTYSDCENAPSSASCS</sequence>
<dbReference type="InterPro" id="IPR050434">
    <property type="entry name" value="Glycosyl_hydrlase_28"/>
</dbReference>
<evidence type="ECO:0000256" key="6">
    <source>
        <dbReference type="ARBA" id="ARBA00022737"/>
    </source>
</evidence>
<evidence type="ECO:0000256" key="13">
    <source>
        <dbReference type="RuleBase" id="RU361169"/>
    </source>
</evidence>
<dbReference type="STRING" id="1441469.A0A225B4Q1"/>
<evidence type="ECO:0000256" key="1">
    <source>
        <dbReference type="ARBA" id="ARBA00004613"/>
    </source>
</evidence>
<feature type="signal peptide" evidence="14">
    <location>
        <begin position="1"/>
        <end position="19"/>
    </location>
</feature>
<evidence type="ECO:0000313" key="16">
    <source>
        <dbReference type="Proteomes" id="UP000214365"/>
    </source>
</evidence>
<comment type="catalytic activity">
    <reaction evidence="11">
        <text>(1,4-alpha-D-galacturonosyl)n+m + H2O = (1,4-alpha-D-galacturonosyl)n + (1,4-alpha-D-galacturonosyl)m.</text>
        <dbReference type="EC" id="3.2.1.15"/>
    </reaction>
</comment>
<dbReference type="OrthoDB" id="1546079at2759"/>